<evidence type="ECO:0000313" key="2">
    <source>
        <dbReference type="Proteomes" id="UP001390669"/>
    </source>
</evidence>
<name>A0ABU9SNT8_9BURK</name>
<keyword evidence="2" id="KW-1185">Reference proteome</keyword>
<evidence type="ECO:0008006" key="3">
    <source>
        <dbReference type="Google" id="ProtNLM"/>
    </source>
</evidence>
<sequence>MKHQLGSTALDPLISRYLAHRRALGRQYSEQERTLHLMRDFIVRAGESDPNNTLFESRCKTFNSLTSNVRRAREVAVRNFCLYRQSTEPRCFVPGINRFARPQPHAAPIILTPAQVGRVLELADTRQAAATSPLRALNKMNEGAVNPR</sequence>
<protein>
    <recommendedName>
        <fullName evidence="3">Integrase</fullName>
    </recommendedName>
</protein>
<dbReference type="EMBL" id="JAYMRW010000028">
    <property type="protein sequence ID" value="MEM5453004.1"/>
    <property type="molecule type" value="Genomic_DNA"/>
</dbReference>
<comment type="caution">
    <text evidence="1">The sequence shown here is derived from an EMBL/GenBank/DDBJ whole genome shotgun (WGS) entry which is preliminary data.</text>
</comment>
<dbReference type="Proteomes" id="UP001390669">
    <property type="component" value="Unassembled WGS sequence"/>
</dbReference>
<reference evidence="1 2" key="1">
    <citation type="submission" date="2024-01" db="EMBL/GenBank/DDBJ databases">
        <title>The diversity of rhizobia nodulating Mimosa spp. in eleven states of Brazil covering several biomes is determined by host plant, location, and edaphic factors.</title>
        <authorList>
            <person name="Rouws L."/>
            <person name="Barauna A."/>
            <person name="Beukes C."/>
            <person name="De Faria S.M."/>
            <person name="Gross E."/>
            <person name="Dos Reis Junior F.B."/>
            <person name="Simon M."/>
            <person name="Maluk M."/>
            <person name="Odee D.W."/>
            <person name="Kenicer G."/>
            <person name="Young J.P.W."/>
            <person name="Reis V.M."/>
            <person name="Zilli J."/>
            <person name="James E.K."/>
        </authorList>
    </citation>
    <scope>NUCLEOTIDE SEQUENCE [LARGE SCALE GENOMIC DNA]</scope>
    <source>
        <strain evidence="1 2">JPY164</strain>
    </source>
</reference>
<organism evidence="1 2">
    <name type="scientific">Paraburkholderia guartelaensis</name>
    <dbReference type="NCBI Taxonomy" id="2546446"/>
    <lineage>
        <taxon>Bacteria</taxon>
        <taxon>Pseudomonadati</taxon>
        <taxon>Pseudomonadota</taxon>
        <taxon>Betaproteobacteria</taxon>
        <taxon>Burkholderiales</taxon>
        <taxon>Burkholderiaceae</taxon>
        <taxon>Paraburkholderia</taxon>
    </lineage>
</organism>
<evidence type="ECO:0000313" key="1">
    <source>
        <dbReference type="EMBL" id="MEM5453004.1"/>
    </source>
</evidence>
<dbReference type="RefSeq" id="WP_406954341.1">
    <property type="nucleotide sequence ID" value="NZ_JAYMRW010000028.1"/>
</dbReference>
<proteinExistence type="predicted"/>
<accession>A0ABU9SNT8</accession>
<gene>
    <name evidence="1" type="ORF">VSR33_37020</name>
</gene>